<dbReference type="EMBL" id="BCWF01000018">
    <property type="protein sequence ID" value="GAT24311.1"/>
    <property type="molecule type" value="Genomic_DNA"/>
</dbReference>
<sequence>MEIEYDASIDYAYCVKLKVVRDARDRVSSTCVAESTASQANFGGLLLSIMMAKSKSRIIDLSLKHKAGLQTYRLRSRRQQKESSTRPTNQKKIITERMTVFLISPFLETE</sequence>
<evidence type="ECO:0000313" key="1">
    <source>
        <dbReference type="EMBL" id="GAT24311.1"/>
    </source>
</evidence>
<organism evidence="1 2">
    <name type="scientific">Aspergillus kawachii</name>
    <name type="common">White koji mold</name>
    <name type="synonym">Aspergillus awamori var. kawachi</name>
    <dbReference type="NCBI Taxonomy" id="1069201"/>
    <lineage>
        <taxon>Eukaryota</taxon>
        <taxon>Fungi</taxon>
        <taxon>Dikarya</taxon>
        <taxon>Ascomycota</taxon>
        <taxon>Pezizomycotina</taxon>
        <taxon>Eurotiomycetes</taxon>
        <taxon>Eurotiomycetidae</taxon>
        <taxon>Eurotiales</taxon>
        <taxon>Aspergillaceae</taxon>
        <taxon>Aspergillus</taxon>
        <taxon>Aspergillus subgen. Circumdati</taxon>
    </lineage>
</organism>
<keyword evidence="1" id="KW-0418">Kinase</keyword>
<accession>A0A146FG77</accession>
<dbReference type="AlphaFoldDB" id="A0A146FG77"/>
<dbReference type="Proteomes" id="UP000075230">
    <property type="component" value="Unassembled WGS sequence"/>
</dbReference>
<comment type="caution">
    <text evidence="1">The sequence shown here is derived from an EMBL/GenBank/DDBJ whole genome shotgun (WGS) entry which is preliminary data.</text>
</comment>
<gene>
    <name evidence="1" type="ORF">RIB2604_01801370</name>
</gene>
<name>A0A146FG77_ASPKA</name>
<reference evidence="1 2" key="1">
    <citation type="journal article" date="2016" name="DNA Res.">
        <title>Genome sequence of Aspergillus luchuensis NBRC 4314.</title>
        <authorList>
            <person name="Yamada O."/>
            <person name="Machida M."/>
            <person name="Hosoyama A."/>
            <person name="Goto M."/>
            <person name="Takahashi T."/>
            <person name="Futagami T."/>
            <person name="Yamagata Y."/>
            <person name="Takeuchi M."/>
            <person name="Kobayashi T."/>
            <person name="Koike H."/>
            <person name="Abe K."/>
            <person name="Asai K."/>
            <person name="Arita M."/>
            <person name="Fujita N."/>
            <person name="Fukuda K."/>
            <person name="Higa K."/>
            <person name="Horikawa H."/>
            <person name="Ishikawa T."/>
            <person name="Jinno K."/>
            <person name="Kato Y."/>
            <person name="Kirimura K."/>
            <person name="Mizutani O."/>
            <person name="Nakasone K."/>
            <person name="Sano M."/>
            <person name="Shiraishi Y."/>
            <person name="Tsukahara M."/>
            <person name="Gomi K."/>
        </authorList>
    </citation>
    <scope>NUCLEOTIDE SEQUENCE [LARGE SCALE GENOMIC DNA]</scope>
    <source>
        <strain evidence="1 2">RIB 2604</strain>
    </source>
</reference>
<protein>
    <submittedName>
        <fullName evidence="1">Hexokinase family protein</fullName>
    </submittedName>
</protein>
<evidence type="ECO:0000313" key="2">
    <source>
        <dbReference type="Proteomes" id="UP000075230"/>
    </source>
</evidence>
<reference evidence="2" key="2">
    <citation type="submission" date="2016-02" db="EMBL/GenBank/DDBJ databases">
        <title>Genome sequencing of Aspergillus luchuensis NBRC 4314.</title>
        <authorList>
            <person name="Yamada O."/>
        </authorList>
    </citation>
    <scope>NUCLEOTIDE SEQUENCE [LARGE SCALE GENOMIC DNA]</scope>
    <source>
        <strain evidence="2">RIB 2604</strain>
    </source>
</reference>
<dbReference type="GO" id="GO:0016301">
    <property type="term" value="F:kinase activity"/>
    <property type="evidence" value="ECO:0007669"/>
    <property type="project" value="UniProtKB-KW"/>
</dbReference>
<keyword evidence="1" id="KW-0808">Transferase</keyword>
<proteinExistence type="predicted"/>